<evidence type="ECO:0000256" key="10">
    <source>
        <dbReference type="ARBA" id="ARBA00023160"/>
    </source>
</evidence>
<keyword evidence="15" id="KW-1185">Reference proteome</keyword>
<evidence type="ECO:0000256" key="12">
    <source>
        <dbReference type="ARBA" id="ARBA00048843"/>
    </source>
</evidence>
<dbReference type="InterPro" id="IPR013149">
    <property type="entry name" value="ADH-like_C"/>
</dbReference>
<evidence type="ECO:0000256" key="11">
    <source>
        <dbReference type="ARBA" id="ARBA00038963"/>
    </source>
</evidence>
<dbReference type="Pfam" id="PF08240">
    <property type="entry name" value="ADH_N"/>
    <property type="match status" value="1"/>
</dbReference>
<gene>
    <name evidence="14" type="ORF">THRCLA_03820</name>
</gene>
<keyword evidence="6" id="KW-0809">Transit peptide</keyword>
<dbReference type="AlphaFoldDB" id="A0A1W0A0V0"/>
<dbReference type="OrthoDB" id="7482721at2759"/>
<dbReference type="SUPFAM" id="SSF51735">
    <property type="entry name" value="NAD(P)-binding Rossmann-fold domains"/>
    <property type="match status" value="1"/>
</dbReference>
<evidence type="ECO:0000256" key="6">
    <source>
        <dbReference type="ARBA" id="ARBA00022946"/>
    </source>
</evidence>
<evidence type="ECO:0000256" key="4">
    <source>
        <dbReference type="ARBA" id="ARBA00022832"/>
    </source>
</evidence>
<dbReference type="Gene3D" id="3.40.50.720">
    <property type="entry name" value="NAD(P)-binding Rossmann-like Domain"/>
    <property type="match status" value="1"/>
</dbReference>
<keyword evidence="8" id="KW-0443">Lipid metabolism</keyword>
<keyword evidence="3" id="KW-0444">Lipid biosynthesis</keyword>
<evidence type="ECO:0000256" key="5">
    <source>
        <dbReference type="ARBA" id="ARBA00022857"/>
    </source>
</evidence>
<evidence type="ECO:0000256" key="7">
    <source>
        <dbReference type="ARBA" id="ARBA00023002"/>
    </source>
</evidence>
<protein>
    <recommendedName>
        <fullName evidence="11">enoyl-[acyl-carrier-protein] reductase</fullName>
        <ecNumber evidence="11">1.3.1.104</ecNumber>
    </recommendedName>
</protein>
<dbReference type="Gene3D" id="3.90.180.10">
    <property type="entry name" value="Medium-chain alcohol dehydrogenases, catalytic domain"/>
    <property type="match status" value="1"/>
</dbReference>
<dbReference type="InterPro" id="IPR011032">
    <property type="entry name" value="GroES-like_sf"/>
</dbReference>
<dbReference type="SUPFAM" id="SSF50129">
    <property type="entry name" value="GroES-like"/>
    <property type="match status" value="1"/>
</dbReference>
<evidence type="ECO:0000313" key="14">
    <source>
        <dbReference type="EMBL" id="OQS03896.1"/>
    </source>
</evidence>
<dbReference type="GO" id="GO:0005739">
    <property type="term" value="C:mitochondrion"/>
    <property type="evidence" value="ECO:0007669"/>
    <property type="project" value="UniProtKB-SubCell"/>
</dbReference>
<evidence type="ECO:0000256" key="1">
    <source>
        <dbReference type="ARBA" id="ARBA00004173"/>
    </source>
</evidence>
<sequence length="353" mass="37648">MLPALRRNFATAVRYHAQGAPAQVLKYVSSFSCSSLVVEDVGLLPKTLGQHEVAVKFLAAPVNPADLSMVTGGYGIKAALPAIGGNEGVAQVTAIGQAVSSLKVGDRVIPAVAGFGTWRTEAVAKEDELLAVPSSIPVEYAATLAVNPCTAYRLLADFAKLGKDDVVIQNGANSAVGQAVIQLAALRGIKTINIIREDQHYADTVENLKGLGATIVCPDHYLGTADFKRLIADLPAPKVAFNCVGGDNGLQITKVLGKNGVAVTYGGMAREPVMTSTTALVFNNISLRGFWMTEWAKHAPVEERKAMLKELADLMAAGKLRSWVETYPFSDFENALDKVVNRLTKRKVVLLME</sequence>
<dbReference type="Proteomes" id="UP000243217">
    <property type="component" value="Unassembled WGS sequence"/>
</dbReference>
<dbReference type="SMART" id="SM00829">
    <property type="entry name" value="PKS_ER"/>
    <property type="match status" value="1"/>
</dbReference>
<keyword evidence="7" id="KW-0560">Oxidoreductase</keyword>
<evidence type="ECO:0000256" key="9">
    <source>
        <dbReference type="ARBA" id="ARBA00023128"/>
    </source>
</evidence>
<dbReference type="PANTHER" id="PTHR43981">
    <property type="entry name" value="ENOYL-[ACYL-CARRIER-PROTEIN] REDUCTASE, MITOCHONDRIAL"/>
    <property type="match status" value="1"/>
</dbReference>
<dbReference type="CDD" id="cd08290">
    <property type="entry name" value="ETR"/>
    <property type="match status" value="1"/>
</dbReference>
<dbReference type="EC" id="1.3.1.104" evidence="11"/>
<organism evidence="14 15">
    <name type="scientific">Thraustotheca clavata</name>
    <dbReference type="NCBI Taxonomy" id="74557"/>
    <lineage>
        <taxon>Eukaryota</taxon>
        <taxon>Sar</taxon>
        <taxon>Stramenopiles</taxon>
        <taxon>Oomycota</taxon>
        <taxon>Saprolegniomycetes</taxon>
        <taxon>Saprolegniales</taxon>
        <taxon>Achlyaceae</taxon>
        <taxon>Thraustotheca</taxon>
    </lineage>
</organism>
<dbReference type="InterPro" id="IPR036291">
    <property type="entry name" value="NAD(P)-bd_dom_sf"/>
</dbReference>
<dbReference type="STRING" id="74557.A0A1W0A0V0"/>
<dbReference type="Pfam" id="PF00107">
    <property type="entry name" value="ADH_zinc_N"/>
    <property type="match status" value="1"/>
</dbReference>
<evidence type="ECO:0000259" key="13">
    <source>
        <dbReference type="SMART" id="SM00829"/>
    </source>
</evidence>
<dbReference type="InterPro" id="IPR020843">
    <property type="entry name" value="ER"/>
</dbReference>
<evidence type="ECO:0000256" key="8">
    <source>
        <dbReference type="ARBA" id="ARBA00023098"/>
    </source>
</evidence>
<evidence type="ECO:0000313" key="15">
    <source>
        <dbReference type="Proteomes" id="UP000243217"/>
    </source>
</evidence>
<evidence type="ECO:0000256" key="3">
    <source>
        <dbReference type="ARBA" id="ARBA00022516"/>
    </source>
</evidence>
<keyword evidence="5" id="KW-0521">NADP</keyword>
<reference evidence="14 15" key="1">
    <citation type="journal article" date="2014" name="Genome Biol. Evol.">
        <title>The secreted proteins of Achlya hypogyna and Thraustotheca clavata identify the ancestral oomycete secretome and reveal gene acquisitions by horizontal gene transfer.</title>
        <authorList>
            <person name="Misner I."/>
            <person name="Blouin N."/>
            <person name="Leonard G."/>
            <person name="Richards T.A."/>
            <person name="Lane C.E."/>
        </authorList>
    </citation>
    <scope>NUCLEOTIDE SEQUENCE [LARGE SCALE GENOMIC DNA]</scope>
    <source>
        <strain evidence="14 15">ATCC 34112</strain>
    </source>
</reference>
<keyword evidence="10" id="KW-0275">Fatty acid biosynthesis</keyword>
<accession>A0A1W0A0V0</accession>
<keyword evidence="4" id="KW-0276">Fatty acid metabolism</keyword>
<keyword evidence="9" id="KW-0496">Mitochondrion</keyword>
<proteinExistence type="inferred from homology"/>
<name>A0A1W0A0V0_9STRA</name>
<comment type="similarity">
    <text evidence="2">Belongs to the zinc-containing alcohol dehydrogenase family. Quinone oxidoreductase subfamily.</text>
</comment>
<dbReference type="InterPro" id="IPR013154">
    <property type="entry name" value="ADH-like_N"/>
</dbReference>
<feature type="domain" description="Enoyl reductase (ER)" evidence="13">
    <location>
        <begin position="32"/>
        <end position="350"/>
    </location>
</feature>
<dbReference type="FunFam" id="3.40.50.720:FF:000112">
    <property type="entry name" value="Enoyl-[acyl-carrier-protein] reductase 1, mitochondrial"/>
    <property type="match status" value="1"/>
</dbReference>
<dbReference type="GO" id="GO:0141148">
    <property type="term" value="F:enoyl-[acyl-carrier-protein] reductase (NADPH) activity"/>
    <property type="evidence" value="ECO:0007669"/>
    <property type="project" value="UniProtKB-EC"/>
</dbReference>
<comment type="catalytic activity">
    <reaction evidence="12">
        <text>a 2,3-saturated acyl-[ACP] + NADP(+) = a (2E)-enoyl-[ACP] + NADPH + H(+)</text>
        <dbReference type="Rhea" id="RHEA:22564"/>
        <dbReference type="Rhea" id="RHEA-COMP:9925"/>
        <dbReference type="Rhea" id="RHEA-COMP:9926"/>
        <dbReference type="ChEBI" id="CHEBI:15378"/>
        <dbReference type="ChEBI" id="CHEBI:57783"/>
        <dbReference type="ChEBI" id="CHEBI:58349"/>
        <dbReference type="ChEBI" id="CHEBI:78784"/>
        <dbReference type="ChEBI" id="CHEBI:78785"/>
        <dbReference type="EC" id="1.3.1.104"/>
    </reaction>
</comment>
<dbReference type="GO" id="GO:0006633">
    <property type="term" value="P:fatty acid biosynthetic process"/>
    <property type="evidence" value="ECO:0007669"/>
    <property type="project" value="UniProtKB-KW"/>
</dbReference>
<dbReference type="InterPro" id="IPR051034">
    <property type="entry name" value="Mito_Enoyl-ACP_Reductase"/>
</dbReference>
<comment type="caution">
    <text evidence="14">The sequence shown here is derived from an EMBL/GenBank/DDBJ whole genome shotgun (WGS) entry which is preliminary data.</text>
</comment>
<evidence type="ECO:0000256" key="2">
    <source>
        <dbReference type="ARBA" id="ARBA00010371"/>
    </source>
</evidence>
<dbReference type="PANTHER" id="PTHR43981:SF2">
    <property type="entry name" value="ENOYL-[ACYL-CARRIER-PROTEIN] REDUCTASE, MITOCHONDRIAL"/>
    <property type="match status" value="1"/>
</dbReference>
<comment type="subcellular location">
    <subcellularLocation>
        <location evidence="1">Mitochondrion</location>
    </subcellularLocation>
</comment>
<dbReference type="EMBL" id="JNBS01000731">
    <property type="protein sequence ID" value="OQS03896.1"/>
    <property type="molecule type" value="Genomic_DNA"/>
</dbReference>